<evidence type="ECO:0000313" key="5">
    <source>
        <dbReference type="Proteomes" id="UP000184268"/>
    </source>
</evidence>
<dbReference type="InterPro" id="IPR011990">
    <property type="entry name" value="TPR-like_helical_dom_sf"/>
</dbReference>
<organism evidence="4 5">
    <name type="scientific">Ferrimonas marina</name>
    <dbReference type="NCBI Taxonomy" id="299255"/>
    <lineage>
        <taxon>Bacteria</taxon>
        <taxon>Pseudomonadati</taxon>
        <taxon>Pseudomonadota</taxon>
        <taxon>Gammaproteobacteria</taxon>
        <taxon>Alteromonadales</taxon>
        <taxon>Ferrimonadaceae</taxon>
        <taxon>Ferrimonas</taxon>
    </lineage>
</organism>
<dbReference type="NCBIfam" id="TIGR03142">
    <property type="entry name" value="cytochro_ccmI"/>
    <property type="match status" value="1"/>
</dbReference>
<dbReference type="RefSeq" id="WP_067664063.1">
    <property type="nucleotide sequence ID" value="NZ_FQXG01000005.1"/>
</dbReference>
<dbReference type="SUPFAM" id="SSF48452">
    <property type="entry name" value="TPR-like"/>
    <property type="match status" value="1"/>
</dbReference>
<dbReference type="Gene3D" id="1.25.40.10">
    <property type="entry name" value="Tetratricopeptide repeat domain"/>
    <property type="match status" value="1"/>
</dbReference>
<dbReference type="PANTHER" id="PTHR47870">
    <property type="entry name" value="CYTOCHROME C-TYPE BIOGENESIS PROTEIN CCMH"/>
    <property type="match status" value="1"/>
</dbReference>
<comment type="subcellular location">
    <subcellularLocation>
        <location evidence="1">Cell envelope</location>
    </subcellularLocation>
</comment>
<proteinExistence type="predicted"/>
<dbReference type="OrthoDB" id="6258553at2"/>
<dbReference type="GO" id="GO:0030313">
    <property type="term" value="C:cell envelope"/>
    <property type="evidence" value="ECO:0007669"/>
    <property type="project" value="UniProtKB-SubCell"/>
</dbReference>
<keyword evidence="3" id="KW-0802">TPR repeat</keyword>
<dbReference type="PROSITE" id="PS50005">
    <property type="entry name" value="TPR"/>
    <property type="match status" value="1"/>
</dbReference>
<evidence type="ECO:0000256" key="2">
    <source>
        <dbReference type="ARBA" id="ARBA00022748"/>
    </source>
</evidence>
<gene>
    <name evidence="4" type="ORF">SAMN02745129_3294</name>
</gene>
<keyword evidence="5" id="KW-1185">Reference proteome</keyword>
<dbReference type="STRING" id="299255.SAMN02745129_3294"/>
<evidence type="ECO:0000313" key="4">
    <source>
        <dbReference type="EMBL" id="SHH95693.1"/>
    </source>
</evidence>
<feature type="repeat" description="TPR" evidence="3">
    <location>
        <begin position="153"/>
        <end position="186"/>
    </location>
</feature>
<keyword evidence="2" id="KW-0201">Cytochrome c-type biogenesis</keyword>
<evidence type="ECO:0000256" key="3">
    <source>
        <dbReference type="PROSITE-ProRule" id="PRU00339"/>
    </source>
</evidence>
<evidence type="ECO:0000256" key="1">
    <source>
        <dbReference type="ARBA" id="ARBA00004196"/>
    </source>
</evidence>
<protein>
    <submittedName>
        <fullName evidence="4">Cytochrome c-type biogenesis protein CcmI</fullName>
    </submittedName>
</protein>
<reference evidence="5" key="1">
    <citation type="submission" date="2016-11" db="EMBL/GenBank/DDBJ databases">
        <authorList>
            <person name="Varghese N."/>
            <person name="Submissions S."/>
        </authorList>
    </citation>
    <scope>NUCLEOTIDE SEQUENCE [LARGE SCALE GENOMIC DNA]</scope>
    <source>
        <strain evidence="5">DSM 16917</strain>
    </source>
</reference>
<dbReference type="Proteomes" id="UP000184268">
    <property type="component" value="Unassembled WGS sequence"/>
</dbReference>
<accession>A0A1M5X905</accession>
<dbReference type="GO" id="GO:0017004">
    <property type="term" value="P:cytochrome complex assembly"/>
    <property type="evidence" value="ECO:0007669"/>
    <property type="project" value="UniProtKB-KW"/>
</dbReference>
<sequence length="278" mass="31497">MNAIWLLALLASVLMLSLVWLHHWRYQRRPPCSDESLRRETNLSLFRLRQQELERAYALGDMTAEEKAVRLRELELALLQDVQDPPRPLRQRVGKGLPFLMTCIILVGTPVLYGKYGEPVAWQDATIQDPQAIAMQREINQLIEVLRREPENVMAWYSLGQASMAIGRYDHAISSFDQLMGIVGSHPELLGHRATAMYYLGDQVMTPEIRKVTDEALSLDSSDPTTRLFLATHEYLAGNLGDAIDHWQVLLDSPRGGIDLEAIRNAQSRAKAKLAQQS</sequence>
<dbReference type="InterPro" id="IPR019734">
    <property type="entry name" value="TPR_rpt"/>
</dbReference>
<dbReference type="PANTHER" id="PTHR47870:SF4">
    <property type="entry name" value="CYTOCHROME C-TYPE BIOGENESIS PROTEIN CYCH"/>
    <property type="match status" value="1"/>
</dbReference>
<dbReference type="GO" id="GO:0005886">
    <property type="term" value="C:plasma membrane"/>
    <property type="evidence" value="ECO:0007669"/>
    <property type="project" value="TreeGrafter"/>
</dbReference>
<name>A0A1M5X905_9GAMM</name>
<dbReference type="EMBL" id="FQXG01000005">
    <property type="protein sequence ID" value="SHH95693.1"/>
    <property type="molecule type" value="Genomic_DNA"/>
</dbReference>
<dbReference type="AlphaFoldDB" id="A0A1M5X905"/>
<dbReference type="InterPro" id="IPR017560">
    <property type="entry name" value="Cyt_c_biogenesis_CcmI"/>
</dbReference>
<dbReference type="InterPro" id="IPR051263">
    <property type="entry name" value="C-type_cytochrome_biogenesis"/>
</dbReference>
<dbReference type="Pfam" id="PF13432">
    <property type="entry name" value="TPR_16"/>
    <property type="match status" value="1"/>
</dbReference>